<proteinExistence type="predicted"/>
<accession>A0AAN9RF48</accession>
<evidence type="ECO:0000313" key="2">
    <source>
        <dbReference type="EMBL" id="KAK7368989.1"/>
    </source>
</evidence>
<feature type="region of interest" description="Disordered" evidence="1">
    <location>
        <begin position="112"/>
        <end position="153"/>
    </location>
</feature>
<name>A0AAN9RF48_PHACN</name>
<evidence type="ECO:0000256" key="1">
    <source>
        <dbReference type="SAM" id="MobiDB-lite"/>
    </source>
</evidence>
<dbReference type="AlphaFoldDB" id="A0AAN9RF48"/>
<reference evidence="2 3" key="1">
    <citation type="submission" date="2024-01" db="EMBL/GenBank/DDBJ databases">
        <title>The genomes of 5 underutilized Papilionoideae crops provide insights into root nodulation and disease resistanc.</title>
        <authorList>
            <person name="Jiang F."/>
        </authorList>
    </citation>
    <scope>NUCLEOTIDE SEQUENCE [LARGE SCALE GENOMIC DNA]</scope>
    <source>
        <strain evidence="2">JINMINGXINNONG_FW02</strain>
        <tissue evidence="2">Leaves</tissue>
    </source>
</reference>
<sequence length="153" mass="17273">MKARAQAQARGGLDVEFVVKLGFLELDRAFPFAREIFLGSVSAMEDLASPFAICFVHFQFGLPILDLVVEQVEIQDRAELDDNFNEEFRKKCSTNLVLAIFLGSEDIDKKHESVENATTNKKADSDSKEEENDHFAKREASQTRREASTPDED</sequence>
<comment type="caution">
    <text evidence="2">The sequence shown here is derived from an EMBL/GenBank/DDBJ whole genome shotgun (WGS) entry which is preliminary data.</text>
</comment>
<evidence type="ECO:0000313" key="3">
    <source>
        <dbReference type="Proteomes" id="UP001374584"/>
    </source>
</evidence>
<protein>
    <submittedName>
        <fullName evidence="2">Uncharacterized protein</fullName>
    </submittedName>
</protein>
<feature type="compositionally biased region" description="Basic and acidic residues" evidence="1">
    <location>
        <begin position="121"/>
        <end position="153"/>
    </location>
</feature>
<keyword evidence="3" id="KW-1185">Reference proteome</keyword>
<organism evidence="2 3">
    <name type="scientific">Phaseolus coccineus</name>
    <name type="common">Scarlet runner bean</name>
    <name type="synonym">Phaseolus multiflorus</name>
    <dbReference type="NCBI Taxonomy" id="3886"/>
    <lineage>
        <taxon>Eukaryota</taxon>
        <taxon>Viridiplantae</taxon>
        <taxon>Streptophyta</taxon>
        <taxon>Embryophyta</taxon>
        <taxon>Tracheophyta</taxon>
        <taxon>Spermatophyta</taxon>
        <taxon>Magnoliopsida</taxon>
        <taxon>eudicotyledons</taxon>
        <taxon>Gunneridae</taxon>
        <taxon>Pentapetalae</taxon>
        <taxon>rosids</taxon>
        <taxon>fabids</taxon>
        <taxon>Fabales</taxon>
        <taxon>Fabaceae</taxon>
        <taxon>Papilionoideae</taxon>
        <taxon>50 kb inversion clade</taxon>
        <taxon>NPAAA clade</taxon>
        <taxon>indigoferoid/millettioid clade</taxon>
        <taxon>Phaseoleae</taxon>
        <taxon>Phaseolus</taxon>
    </lineage>
</organism>
<gene>
    <name evidence="2" type="ORF">VNO80_11022</name>
</gene>
<dbReference type="EMBL" id="JAYMYR010000004">
    <property type="protein sequence ID" value="KAK7368989.1"/>
    <property type="molecule type" value="Genomic_DNA"/>
</dbReference>
<dbReference type="Proteomes" id="UP001374584">
    <property type="component" value="Unassembled WGS sequence"/>
</dbReference>